<dbReference type="InterPro" id="IPR015590">
    <property type="entry name" value="Aldehyde_DH_dom"/>
</dbReference>
<keyword evidence="1" id="KW-0560">Oxidoreductase</keyword>
<reference evidence="5" key="1">
    <citation type="journal article" date="2019" name="Microbiol. Resour. Announc.">
        <title>Complete Genome Sequence of Halomonas olivaria, a Moderately Halophilic Bacterium Isolated from Olive Processing Effluents, Obtained by Nanopore Sequencing.</title>
        <authorList>
            <person name="Nagata S."/>
            <person name="Ii K.M."/>
            <person name="Tsukimi T."/>
            <person name="Miura M.C."/>
            <person name="Galipon J."/>
            <person name="Arakawa K."/>
        </authorList>
    </citation>
    <scope>NUCLEOTIDE SEQUENCE [LARGE SCALE GENOMIC DNA]</scope>
    <source>
        <strain evidence="5">TYRC17</strain>
    </source>
</reference>
<dbReference type="SUPFAM" id="SSF53720">
    <property type="entry name" value="ALDH-like"/>
    <property type="match status" value="1"/>
</dbReference>
<dbReference type="PANTHER" id="PTHR42862">
    <property type="entry name" value="DELTA-1-PYRROLINE-5-CARBOXYLATE DEHYDROGENASE 1, ISOFORM A-RELATED"/>
    <property type="match status" value="1"/>
</dbReference>
<dbReference type="InterPro" id="IPR016161">
    <property type="entry name" value="Ald_DH/histidinol_DH"/>
</dbReference>
<dbReference type="InterPro" id="IPR050485">
    <property type="entry name" value="Proline_metab_enzyme"/>
</dbReference>
<keyword evidence="5" id="KW-1185">Reference proteome</keyword>
<protein>
    <recommendedName>
        <fullName evidence="3">Aldehyde dehydrogenase domain-containing protein</fullName>
    </recommendedName>
</protein>
<accession>A0ABM7GMC0</accession>
<dbReference type="Gene3D" id="3.40.605.10">
    <property type="entry name" value="Aldehyde Dehydrogenase, Chain A, domain 1"/>
    <property type="match status" value="1"/>
</dbReference>
<dbReference type="Proteomes" id="UP000289555">
    <property type="component" value="Chromosome"/>
</dbReference>
<organism evidence="4 5">
    <name type="scientific">Vreelandella olivaria</name>
    <dbReference type="NCBI Taxonomy" id="390919"/>
    <lineage>
        <taxon>Bacteria</taxon>
        <taxon>Pseudomonadati</taxon>
        <taxon>Pseudomonadota</taxon>
        <taxon>Gammaproteobacteria</taxon>
        <taxon>Oceanospirillales</taxon>
        <taxon>Halomonadaceae</taxon>
        <taxon>Vreelandella</taxon>
    </lineage>
</organism>
<gene>
    <name evidence="4" type="ORF">HORIV_42310</name>
</gene>
<feature type="domain" description="Aldehyde dehydrogenase" evidence="3">
    <location>
        <begin position="7"/>
        <end position="105"/>
    </location>
</feature>
<dbReference type="Pfam" id="PF00171">
    <property type="entry name" value="Aldedh"/>
    <property type="match status" value="1"/>
</dbReference>
<evidence type="ECO:0000313" key="5">
    <source>
        <dbReference type="Proteomes" id="UP000289555"/>
    </source>
</evidence>
<dbReference type="InterPro" id="IPR016162">
    <property type="entry name" value="Ald_DH_N"/>
</dbReference>
<evidence type="ECO:0000256" key="2">
    <source>
        <dbReference type="ARBA" id="ARBA00023027"/>
    </source>
</evidence>
<evidence type="ECO:0000313" key="4">
    <source>
        <dbReference type="EMBL" id="BBI51810.1"/>
    </source>
</evidence>
<dbReference type="EMBL" id="AP019416">
    <property type="protein sequence ID" value="BBI51810.1"/>
    <property type="molecule type" value="Genomic_DNA"/>
</dbReference>
<proteinExistence type="predicted"/>
<sequence>MMFDGIAEVREAVDFLRYYANEGERLEAEEPGSARGIFVCISPWNFPLAITTGQIAAALVAGNAVIAKPAEQTPLIAARAVELMREAGLPEAALQLLPGDGPTVVAR</sequence>
<dbReference type="PANTHER" id="PTHR42862:SF1">
    <property type="entry name" value="DELTA-1-PYRROLINE-5-CARBOXYLATE DEHYDROGENASE 2, ISOFORM A-RELATED"/>
    <property type="match status" value="1"/>
</dbReference>
<evidence type="ECO:0000259" key="3">
    <source>
        <dbReference type="Pfam" id="PF00171"/>
    </source>
</evidence>
<name>A0ABM7GMC0_9GAMM</name>
<evidence type="ECO:0000256" key="1">
    <source>
        <dbReference type="ARBA" id="ARBA00023002"/>
    </source>
</evidence>
<keyword evidence="2" id="KW-0520">NAD</keyword>